<dbReference type="Proteomes" id="UP001203284">
    <property type="component" value="Unassembled WGS sequence"/>
</dbReference>
<feature type="transmembrane region" description="Helical" evidence="2">
    <location>
        <begin position="34"/>
        <end position="56"/>
    </location>
</feature>
<keyword evidence="2" id="KW-0472">Membrane</keyword>
<keyword evidence="4" id="KW-1185">Reference proteome</keyword>
<name>A0ABT0D9A3_9HYPH</name>
<dbReference type="EMBL" id="JALKCH010000003">
    <property type="protein sequence ID" value="MCK0196382.1"/>
    <property type="molecule type" value="Genomic_DNA"/>
</dbReference>
<reference evidence="3 4" key="1">
    <citation type="submission" date="2022-04" db="EMBL/GenBank/DDBJ databases">
        <authorList>
            <person name="Grouzdev D.S."/>
            <person name="Pantiukh K.S."/>
            <person name="Krutkina M.S."/>
        </authorList>
    </citation>
    <scope>NUCLEOTIDE SEQUENCE [LARGE SCALE GENOMIC DNA]</scope>
    <source>
        <strain evidence="3 4">6x-1</strain>
    </source>
</reference>
<evidence type="ECO:0000313" key="4">
    <source>
        <dbReference type="Proteomes" id="UP001203284"/>
    </source>
</evidence>
<evidence type="ECO:0000313" key="3">
    <source>
        <dbReference type="EMBL" id="MCK0196382.1"/>
    </source>
</evidence>
<feature type="transmembrane region" description="Helical" evidence="2">
    <location>
        <begin position="6"/>
        <end position="27"/>
    </location>
</feature>
<accession>A0ABT0D9A3</accession>
<gene>
    <name evidence="3" type="ORF">MWN34_05580</name>
</gene>
<evidence type="ECO:0000256" key="2">
    <source>
        <dbReference type="SAM" id="Phobius"/>
    </source>
</evidence>
<dbReference type="RefSeq" id="WP_247027405.1">
    <property type="nucleotide sequence ID" value="NZ_JALKCH010000003.1"/>
</dbReference>
<protein>
    <recommendedName>
        <fullName evidence="5">DUF308 domain-containing protein</fullName>
    </recommendedName>
</protein>
<feature type="region of interest" description="Disordered" evidence="1">
    <location>
        <begin position="154"/>
        <end position="348"/>
    </location>
</feature>
<feature type="compositionally biased region" description="Low complexity" evidence="1">
    <location>
        <begin position="258"/>
        <end position="268"/>
    </location>
</feature>
<proteinExistence type="predicted"/>
<sequence length="399" mass="41207">MGAMVIGIGIAVVLVGIAAGFNGLAIYQSSFGNTLVVLAGFAFVGGLLLVALGLILRALVRIEDRLAGAVHFEPEDEDLIDVAETVAEDAAPSTPPAIVPPPVPPARPSAAVVATMATAAVAPVVESARLGGDTAAPSPADEGFRIDTGRFADALRAPDPRTPEPRLSEPRIPEPERPTPNRMPDLRAGAASVPEARSTVAPEPVAPAPDLSGMRAAAPPPLELPDDPIVSEAAAPSRPAGLPSWFRRREPAIPPLPAETLEAPAPDLQVKPAAPELRHSFTATDDEDPFRSMQAPREEPASFAGLSRPAEEEADASPTPELASEPVGGETAEGTEPAAPEIEPQGGQPAILKSGIIAGMAYTLYADGSIEAELPDGVIRFSSIQELRDHVSGAVQRQG</sequence>
<feature type="compositionally biased region" description="Low complexity" evidence="1">
    <location>
        <begin position="325"/>
        <end position="344"/>
    </location>
</feature>
<feature type="compositionally biased region" description="Basic and acidic residues" evidence="1">
    <location>
        <begin position="156"/>
        <end position="179"/>
    </location>
</feature>
<keyword evidence="2" id="KW-1133">Transmembrane helix</keyword>
<comment type="caution">
    <text evidence="3">The sequence shown here is derived from an EMBL/GenBank/DDBJ whole genome shotgun (WGS) entry which is preliminary data.</text>
</comment>
<evidence type="ECO:0008006" key="5">
    <source>
        <dbReference type="Google" id="ProtNLM"/>
    </source>
</evidence>
<keyword evidence="2" id="KW-0812">Transmembrane</keyword>
<evidence type="ECO:0000256" key="1">
    <source>
        <dbReference type="SAM" id="MobiDB-lite"/>
    </source>
</evidence>
<organism evidence="3 4">
    <name type="scientific">Ancylobacter crimeensis</name>
    <dbReference type="NCBI Taxonomy" id="2579147"/>
    <lineage>
        <taxon>Bacteria</taxon>
        <taxon>Pseudomonadati</taxon>
        <taxon>Pseudomonadota</taxon>
        <taxon>Alphaproteobacteria</taxon>
        <taxon>Hyphomicrobiales</taxon>
        <taxon>Xanthobacteraceae</taxon>
        <taxon>Ancylobacter</taxon>
    </lineage>
</organism>